<feature type="chain" id="PRO_5017422800" evidence="10">
    <location>
        <begin position="28"/>
        <end position="526"/>
    </location>
</feature>
<dbReference type="RefSeq" id="XP_025572519.1">
    <property type="nucleotide sequence ID" value="XM_025721632.1"/>
</dbReference>
<dbReference type="InterPro" id="IPR002401">
    <property type="entry name" value="Cyt_P450_E_grp-I"/>
</dbReference>
<dbReference type="EMBL" id="KZ824456">
    <property type="protein sequence ID" value="RAK98191.1"/>
    <property type="molecule type" value="Genomic_DNA"/>
</dbReference>
<keyword evidence="6 8" id="KW-0408">Iron</keyword>
<dbReference type="STRING" id="1448316.A0A395GRK1"/>
<dbReference type="InterPro" id="IPR036396">
    <property type="entry name" value="Cyt_P450_sf"/>
</dbReference>
<protein>
    <submittedName>
        <fullName evidence="11">Putative cytochrome P450</fullName>
    </submittedName>
</protein>
<gene>
    <name evidence="11" type="ORF">BO80DRAFT_447796</name>
</gene>
<dbReference type="GO" id="GO:0005506">
    <property type="term" value="F:iron ion binding"/>
    <property type="evidence" value="ECO:0007669"/>
    <property type="project" value="InterPro"/>
</dbReference>
<evidence type="ECO:0000256" key="7">
    <source>
        <dbReference type="ARBA" id="ARBA00023033"/>
    </source>
</evidence>
<evidence type="ECO:0000256" key="10">
    <source>
        <dbReference type="SAM" id="SignalP"/>
    </source>
</evidence>
<evidence type="ECO:0000256" key="6">
    <source>
        <dbReference type="ARBA" id="ARBA00023004"/>
    </source>
</evidence>
<evidence type="ECO:0000256" key="5">
    <source>
        <dbReference type="ARBA" id="ARBA00023002"/>
    </source>
</evidence>
<dbReference type="GO" id="GO:0020037">
    <property type="term" value="F:heme binding"/>
    <property type="evidence" value="ECO:0007669"/>
    <property type="project" value="InterPro"/>
</dbReference>
<evidence type="ECO:0000313" key="11">
    <source>
        <dbReference type="EMBL" id="RAK98191.1"/>
    </source>
</evidence>
<feature type="binding site" description="axial binding residue" evidence="8">
    <location>
        <position position="434"/>
    </location>
    <ligand>
        <name>heme</name>
        <dbReference type="ChEBI" id="CHEBI:30413"/>
    </ligand>
    <ligandPart>
        <name>Fe</name>
        <dbReference type="ChEBI" id="CHEBI:18248"/>
    </ligandPart>
</feature>
<evidence type="ECO:0000256" key="3">
    <source>
        <dbReference type="ARBA" id="ARBA00022617"/>
    </source>
</evidence>
<comment type="similarity">
    <text evidence="2 9">Belongs to the cytochrome P450 family.</text>
</comment>
<dbReference type="VEuPathDB" id="FungiDB:BO80DRAFT_447796"/>
<evidence type="ECO:0000256" key="2">
    <source>
        <dbReference type="ARBA" id="ARBA00010617"/>
    </source>
</evidence>
<evidence type="ECO:0000256" key="9">
    <source>
        <dbReference type="RuleBase" id="RU000461"/>
    </source>
</evidence>
<dbReference type="GeneID" id="37226497"/>
<sequence>MVSAAVLAVVALLIGVYVLTRPKSTSSLPLPPGPKPLPIIGNIHQAPKSYGWRTYREWSEQYGPIVHVNMLGQPVIILSTSEAAHELLAKRGATFSDRPRLFLATELALKGLNILMMNYTEQFRHHQRLQVSVLNATPAAAYLPVQTLESQQLLYDLLQNAGGAGTDVQAPFQRTTASIIHTLLYGYRIQDAQDPVLRAVVKFNEEFSEFIQVGAHIVDQFPILNHLPSCLAPWKEKAEHHYKTKYALRAENFRRGLESEAWNISQQLKQTVEKDGNDMPLDELAFELGTMIDAALDGTTDSLVWFIVACITQDQGFIAKARAELDAVVGRDRLPGPEDKANLPYISAIVEEVFRWRPAGPEGVPHLNREETTYHGYTIPKGSVIIANVWTIAREEAVFGPNPDDFIPDRWLCEDGKTLQTFPAPAFGYGRRTCPGRYFARNVIWTVVARLIWAFDIKAGLSETGEPIPVDPIACTYGLVMRALPFKAAFHPRGPWVREVIQREGETYTKDHGALLRQIGAEFAKL</sequence>
<comment type="cofactor">
    <cofactor evidence="1 8">
        <name>heme</name>
        <dbReference type="ChEBI" id="CHEBI:30413"/>
    </cofactor>
</comment>
<dbReference type="Pfam" id="PF00067">
    <property type="entry name" value="p450"/>
    <property type="match status" value="1"/>
</dbReference>
<dbReference type="Proteomes" id="UP000249402">
    <property type="component" value="Unassembled WGS sequence"/>
</dbReference>
<dbReference type="CDD" id="cd11065">
    <property type="entry name" value="CYP64-like"/>
    <property type="match status" value="1"/>
</dbReference>
<keyword evidence="5 9" id="KW-0560">Oxidoreductase</keyword>
<keyword evidence="12" id="KW-1185">Reference proteome</keyword>
<dbReference type="GO" id="GO:0004497">
    <property type="term" value="F:monooxygenase activity"/>
    <property type="evidence" value="ECO:0007669"/>
    <property type="project" value="UniProtKB-KW"/>
</dbReference>
<dbReference type="AlphaFoldDB" id="A0A395GRK1"/>
<dbReference type="InterPro" id="IPR001128">
    <property type="entry name" value="Cyt_P450"/>
</dbReference>
<keyword evidence="3 8" id="KW-0349">Heme</keyword>
<evidence type="ECO:0000256" key="8">
    <source>
        <dbReference type="PIRSR" id="PIRSR602401-1"/>
    </source>
</evidence>
<dbReference type="PANTHER" id="PTHR46300">
    <property type="entry name" value="P450, PUTATIVE (EUROFUNG)-RELATED-RELATED"/>
    <property type="match status" value="1"/>
</dbReference>
<dbReference type="Gene3D" id="1.10.630.10">
    <property type="entry name" value="Cytochrome P450"/>
    <property type="match status" value="1"/>
</dbReference>
<dbReference type="InterPro" id="IPR017972">
    <property type="entry name" value="Cyt_P450_CS"/>
</dbReference>
<organism evidence="11 12">
    <name type="scientific">Aspergillus ibericus CBS 121593</name>
    <dbReference type="NCBI Taxonomy" id="1448316"/>
    <lineage>
        <taxon>Eukaryota</taxon>
        <taxon>Fungi</taxon>
        <taxon>Dikarya</taxon>
        <taxon>Ascomycota</taxon>
        <taxon>Pezizomycotina</taxon>
        <taxon>Eurotiomycetes</taxon>
        <taxon>Eurotiomycetidae</taxon>
        <taxon>Eurotiales</taxon>
        <taxon>Aspergillaceae</taxon>
        <taxon>Aspergillus</taxon>
        <taxon>Aspergillus subgen. Circumdati</taxon>
    </lineage>
</organism>
<dbReference type="PANTHER" id="PTHR46300:SF1">
    <property type="entry name" value="P450, PUTATIVE (EUROFUNG)-RELATED"/>
    <property type="match status" value="1"/>
</dbReference>
<evidence type="ECO:0000256" key="4">
    <source>
        <dbReference type="ARBA" id="ARBA00022723"/>
    </source>
</evidence>
<evidence type="ECO:0000256" key="1">
    <source>
        <dbReference type="ARBA" id="ARBA00001971"/>
    </source>
</evidence>
<dbReference type="GO" id="GO:0016705">
    <property type="term" value="F:oxidoreductase activity, acting on paired donors, with incorporation or reduction of molecular oxygen"/>
    <property type="evidence" value="ECO:0007669"/>
    <property type="project" value="InterPro"/>
</dbReference>
<feature type="signal peptide" evidence="10">
    <location>
        <begin position="1"/>
        <end position="27"/>
    </location>
</feature>
<keyword evidence="4 8" id="KW-0479">Metal-binding</keyword>
<name>A0A395GRK1_9EURO</name>
<keyword evidence="7 9" id="KW-0503">Monooxygenase</keyword>
<dbReference type="SUPFAM" id="SSF48264">
    <property type="entry name" value="Cytochrome P450"/>
    <property type="match status" value="1"/>
</dbReference>
<evidence type="ECO:0000313" key="12">
    <source>
        <dbReference type="Proteomes" id="UP000249402"/>
    </source>
</evidence>
<dbReference type="OrthoDB" id="1470350at2759"/>
<proteinExistence type="inferred from homology"/>
<accession>A0A395GRK1</accession>
<dbReference type="PROSITE" id="PS00086">
    <property type="entry name" value="CYTOCHROME_P450"/>
    <property type="match status" value="1"/>
</dbReference>
<keyword evidence="10" id="KW-0732">Signal</keyword>
<reference evidence="11 12" key="1">
    <citation type="submission" date="2018-02" db="EMBL/GenBank/DDBJ databases">
        <title>The genomes of Aspergillus section Nigri reveals drivers in fungal speciation.</title>
        <authorList>
            <consortium name="DOE Joint Genome Institute"/>
            <person name="Vesth T.C."/>
            <person name="Nybo J."/>
            <person name="Theobald S."/>
            <person name="Brandl J."/>
            <person name="Frisvad J.C."/>
            <person name="Nielsen K.F."/>
            <person name="Lyhne E.K."/>
            <person name="Kogle M.E."/>
            <person name="Kuo A."/>
            <person name="Riley R."/>
            <person name="Clum A."/>
            <person name="Nolan M."/>
            <person name="Lipzen A."/>
            <person name="Salamov A."/>
            <person name="Henrissat B."/>
            <person name="Wiebenga A."/>
            <person name="De vries R.P."/>
            <person name="Grigoriev I.V."/>
            <person name="Mortensen U.H."/>
            <person name="Andersen M.R."/>
            <person name="Baker S.E."/>
        </authorList>
    </citation>
    <scope>NUCLEOTIDE SEQUENCE [LARGE SCALE GENOMIC DNA]</scope>
    <source>
        <strain evidence="11 12">CBS 121593</strain>
    </source>
</reference>
<dbReference type="InterPro" id="IPR050364">
    <property type="entry name" value="Cytochrome_P450_fung"/>
</dbReference>
<dbReference type="PRINTS" id="PR00463">
    <property type="entry name" value="EP450I"/>
</dbReference>